<organism evidence="7 8">
    <name type="scientific">Mytilus coruscus</name>
    <name type="common">Sea mussel</name>
    <dbReference type="NCBI Taxonomy" id="42192"/>
    <lineage>
        <taxon>Eukaryota</taxon>
        <taxon>Metazoa</taxon>
        <taxon>Spiralia</taxon>
        <taxon>Lophotrochozoa</taxon>
        <taxon>Mollusca</taxon>
        <taxon>Bivalvia</taxon>
        <taxon>Autobranchia</taxon>
        <taxon>Pteriomorphia</taxon>
        <taxon>Mytilida</taxon>
        <taxon>Mytiloidea</taxon>
        <taxon>Mytilidae</taxon>
        <taxon>Mytilinae</taxon>
        <taxon>Mytilus</taxon>
    </lineage>
</organism>
<evidence type="ECO:0000256" key="5">
    <source>
        <dbReference type="ARBA" id="ARBA00023136"/>
    </source>
</evidence>
<dbReference type="Proteomes" id="UP000507470">
    <property type="component" value="Unassembled WGS sequence"/>
</dbReference>
<keyword evidence="8" id="KW-1185">Reference proteome</keyword>
<accession>A0A6J8AMC0</accession>
<dbReference type="InterPro" id="IPR007014">
    <property type="entry name" value="FUN14"/>
</dbReference>
<protein>
    <submittedName>
        <fullName evidence="7">FUNDC1</fullName>
    </submittedName>
</protein>
<dbReference type="GO" id="GO:0000422">
    <property type="term" value="P:autophagy of mitochondrion"/>
    <property type="evidence" value="ECO:0007669"/>
    <property type="project" value="TreeGrafter"/>
</dbReference>
<feature type="transmembrane region" description="Helical" evidence="6">
    <location>
        <begin position="32"/>
        <end position="51"/>
    </location>
</feature>
<dbReference type="Pfam" id="PF04930">
    <property type="entry name" value="FUN14"/>
    <property type="match status" value="2"/>
</dbReference>
<proteinExistence type="inferred from homology"/>
<comment type="subcellular location">
    <subcellularLocation>
        <location evidence="1">Mitochondrion outer membrane</location>
        <topology evidence="1">Multi-pass membrane protein</topology>
    </subcellularLocation>
</comment>
<evidence type="ECO:0000256" key="4">
    <source>
        <dbReference type="ARBA" id="ARBA00022989"/>
    </source>
</evidence>
<dbReference type="PANTHER" id="PTHR21346">
    <property type="entry name" value="FUN14 DOMAIN CONTAINING"/>
    <property type="match status" value="1"/>
</dbReference>
<dbReference type="OrthoDB" id="163794at2759"/>
<feature type="transmembrane region" description="Helical" evidence="6">
    <location>
        <begin position="56"/>
        <end position="74"/>
    </location>
</feature>
<gene>
    <name evidence="7" type="ORF">MCOR_9362</name>
</gene>
<keyword evidence="3 6" id="KW-0812">Transmembrane</keyword>
<dbReference type="GO" id="GO:0005741">
    <property type="term" value="C:mitochondrial outer membrane"/>
    <property type="evidence" value="ECO:0007669"/>
    <property type="project" value="UniProtKB-SubCell"/>
</dbReference>
<dbReference type="PANTHER" id="PTHR21346:SF0">
    <property type="entry name" value="RE45833P"/>
    <property type="match status" value="1"/>
</dbReference>
<evidence type="ECO:0000256" key="2">
    <source>
        <dbReference type="ARBA" id="ARBA00009160"/>
    </source>
</evidence>
<feature type="transmembrane region" description="Helical" evidence="6">
    <location>
        <begin position="80"/>
        <end position="99"/>
    </location>
</feature>
<name>A0A6J8AMC0_MYTCO</name>
<dbReference type="EMBL" id="CACVKT020001721">
    <property type="protein sequence ID" value="CAC5370565.1"/>
    <property type="molecule type" value="Genomic_DNA"/>
</dbReference>
<keyword evidence="5 6" id="KW-0472">Membrane</keyword>
<keyword evidence="4 6" id="KW-1133">Transmembrane helix</keyword>
<evidence type="ECO:0000313" key="7">
    <source>
        <dbReference type="EMBL" id="CAC5370565.1"/>
    </source>
</evidence>
<comment type="similarity">
    <text evidence="2">Belongs to the FUN14 family.</text>
</comment>
<evidence type="ECO:0000256" key="1">
    <source>
        <dbReference type="ARBA" id="ARBA00004374"/>
    </source>
</evidence>
<sequence>MDNSFEILDLSSLGRNKTWVQKAFGDISKRSAAQQITIGGVSGWVTGFLFIKVTKAVVVTMGLSLILIQVIVFYRCTGFLFVRVGKVAAGTLGVSLLLLQVAQHQGYIKINYRAIQSEIKRTKDVINKEANRHYPGVVENAKRFLQKNMFLAGGFAGGFLIGVAF</sequence>
<reference evidence="7 8" key="1">
    <citation type="submission" date="2020-06" db="EMBL/GenBank/DDBJ databases">
        <authorList>
            <person name="Li R."/>
            <person name="Bekaert M."/>
        </authorList>
    </citation>
    <scope>NUCLEOTIDE SEQUENCE [LARGE SCALE GENOMIC DNA]</scope>
    <source>
        <strain evidence="8">wild</strain>
    </source>
</reference>
<dbReference type="AlphaFoldDB" id="A0A6J8AMC0"/>
<evidence type="ECO:0000256" key="6">
    <source>
        <dbReference type="SAM" id="Phobius"/>
    </source>
</evidence>
<evidence type="ECO:0000313" key="8">
    <source>
        <dbReference type="Proteomes" id="UP000507470"/>
    </source>
</evidence>
<evidence type="ECO:0000256" key="3">
    <source>
        <dbReference type="ARBA" id="ARBA00022692"/>
    </source>
</evidence>